<accession>A0A6J5RSL4</accession>
<reference evidence="2" key="1">
    <citation type="submission" date="2020-05" db="EMBL/GenBank/DDBJ databases">
        <authorList>
            <person name="Chiriac C."/>
            <person name="Salcher M."/>
            <person name="Ghai R."/>
            <person name="Kavagutti S V."/>
        </authorList>
    </citation>
    <scope>NUCLEOTIDE SEQUENCE</scope>
</reference>
<organism evidence="2">
    <name type="scientific">uncultured Caudovirales phage</name>
    <dbReference type="NCBI Taxonomy" id="2100421"/>
    <lineage>
        <taxon>Viruses</taxon>
        <taxon>Duplodnaviria</taxon>
        <taxon>Heunggongvirae</taxon>
        <taxon>Uroviricota</taxon>
        <taxon>Caudoviricetes</taxon>
        <taxon>Peduoviridae</taxon>
        <taxon>Maltschvirus</taxon>
        <taxon>Maltschvirus maltsch</taxon>
    </lineage>
</organism>
<dbReference type="EMBL" id="LR797253">
    <property type="protein sequence ID" value="CAB4197176.1"/>
    <property type="molecule type" value="Genomic_DNA"/>
</dbReference>
<sequence length="54" mass="6644">MYVLPEIEDEAELALWLRGQEFREARESAEARRREHDIHKHEAQERRRSTRNLE</sequence>
<feature type="region of interest" description="Disordered" evidence="1">
    <location>
        <begin position="27"/>
        <end position="54"/>
    </location>
</feature>
<proteinExistence type="predicted"/>
<name>A0A6J5RSL4_9CAUD</name>
<protein>
    <submittedName>
        <fullName evidence="2">Uncharacterized protein</fullName>
    </submittedName>
</protein>
<evidence type="ECO:0000313" key="2">
    <source>
        <dbReference type="EMBL" id="CAB4197176.1"/>
    </source>
</evidence>
<gene>
    <name evidence="2" type="ORF">UFOVP1304_50</name>
</gene>
<evidence type="ECO:0000256" key="1">
    <source>
        <dbReference type="SAM" id="MobiDB-lite"/>
    </source>
</evidence>